<evidence type="ECO:0000256" key="5">
    <source>
        <dbReference type="PIRSR" id="PIRSR006278-2"/>
    </source>
</evidence>
<dbReference type="InterPro" id="IPR036052">
    <property type="entry name" value="TrpB-like_PALP_sf"/>
</dbReference>
<evidence type="ECO:0000313" key="7">
    <source>
        <dbReference type="EMBL" id="NDW22424.1"/>
    </source>
</evidence>
<comment type="similarity">
    <text evidence="2">Belongs to the ACC deaminase/D-cysteine desulfhydrase family.</text>
</comment>
<name>A0A6L9MVZ7_9ALTE</name>
<dbReference type="SUPFAM" id="SSF53686">
    <property type="entry name" value="Tryptophan synthase beta subunit-like PLP-dependent enzymes"/>
    <property type="match status" value="1"/>
</dbReference>
<keyword evidence="3 5" id="KW-0663">Pyridoxal phosphate</keyword>
<dbReference type="PIRSF" id="PIRSF006278">
    <property type="entry name" value="ACCD_DCysDesulf"/>
    <property type="match status" value="1"/>
</dbReference>
<feature type="active site" description="Nucleophile" evidence="4">
    <location>
        <position position="88"/>
    </location>
</feature>
<evidence type="ECO:0000256" key="1">
    <source>
        <dbReference type="ARBA" id="ARBA00001933"/>
    </source>
</evidence>
<dbReference type="GO" id="GO:0019148">
    <property type="term" value="F:D-cysteine desulfhydrase activity"/>
    <property type="evidence" value="ECO:0007669"/>
    <property type="project" value="TreeGrafter"/>
</dbReference>
<evidence type="ECO:0000313" key="8">
    <source>
        <dbReference type="Proteomes" id="UP000478837"/>
    </source>
</evidence>
<dbReference type="Pfam" id="PF00291">
    <property type="entry name" value="PALP"/>
    <property type="match status" value="1"/>
</dbReference>
<evidence type="ECO:0000259" key="6">
    <source>
        <dbReference type="Pfam" id="PF00291"/>
    </source>
</evidence>
<accession>A0A6L9MVZ7</accession>
<dbReference type="RefSeq" id="WP_163112220.1">
    <property type="nucleotide sequence ID" value="NZ_JAAAWP010000008.1"/>
</dbReference>
<evidence type="ECO:0000256" key="4">
    <source>
        <dbReference type="PIRSR" id="PIRSR006278-1"/>
    </source>
</evidence>
<dbReference type="EMBL" id="JAAAWP010000008">
    <property type="protein sequence ID" value="NDW22424.1"/>
    <property type="molecule type" value="Genomic_DNA"/>
</dbReference>
<protein>
    <submittedName>
        <fullName evidence="7">Pyridoxal-phosphate dependent enzyme</fullName>
    </submittedName>
</protein>
<dbReference type="AlphaFoldDB" id="A0A6L9MVZ7"/>
<organism evidence="7 8">
    <name type="scientific">Alteromonas hispanica</name>
    <dbReference type="NCBI Taxonomy" id="315421"/>
    <lineage>
        <taxon>Bacteria</taxon>
        <taxon>Pseudomonadati</taxon>
        <taxon>Pseudomonadota</taxon>
        <taxon>Gammaproteobacteria</taxon>
        <taxon>Alteromonadales</taxon>
        <taxon>Alteromonadaceae</taxon>
        <taxon>Alteromonas/Salinimonas group</taxon>
        <taxon>Alteromonas</taxon>
    </lineage>
</organism>
<evidence type="ECO:0000256" key="3">
    <source>
        <dbReference type="ARBA" id="ARBA00022898"/>
    </source>
</evidence>
<gene>
    <name evidence="7" type="ORF">GTW09_12900</name>
</gene>
<proteinExistence type="inferred from homology"/>
<comment type="caution">
    <text evidence="7">The sequence shown here is derived from an EMBL/GenBank/DDBJ whole genome shotgun (WGS) entry which is preliminary data.</text>
</comment>
<dbReference type="InterPro" id="IPR001926">
    <property type="entry name" value="TrpB-like_PALP"/>
</dbReference>
<sequence>MNKLTLLEQTLVQPSPLELFTPNWPGASDVTIYIKRDDEIHPVISGNKWRKLKHFIREFVDLSGLSRAEGSLPTEDSIRLISFGGGFSNHLHALGYVCYQLAIPLTVIIRGNYSSSPTPMINDLIAWNANIEYVDKATYKLRDTSEYLDTLKRRYPNAKIVPEGGSQLQALAGVSDLVTEIDNEIGTNYHTIITPVASGATMAGIVSAVEKHQHVVGIGVLKGQDYLESLVAKFLSKNNHNWHIEHEYHCGGYAKAPAYLTEFCHQFKSETGIAIEPVYSGKVFFALKKMLGQGAFVKGSTLVVVHTGGLQGSRP</sequence>
<comment type="cofactor">
    <cofactor evidence="1">
        <name>pyridoxal 5'-phosphate</name>
        <dbReference type="ChEBI" id="CHEBI:597326"/>
    </cofactor>
</comment>
<dbReference type="Proteomes" id="UP000478837">
    <property type="component" value="Unassembled WGS sequence"/>
</dbReference>
<feature type="domain" description="Tryptophan synthase beta chain-like PALP" evidence="6">
    <location>
        <begin position="15"/>
        <end position="308"/>
    </location>
</feature>
<keyword evidence="8" id="KW-1185">Reference proteome</keyword>
<reference evidence="7 8" key="1">
    <citation type="submission" date="2020-01" db="EMBL/GenBank/DDBJ databases">
        <title>Genomes of bacteria type strains.</title>
        <authorList>
            <person name="Chen J."/>
            <person name="Zhu S."/>
            <person name="Yang J."/>
        </authorList>
    </citation>
    <scope>NUCLEOTIDE SEQUENCE [LARGE SCALE GENOMIC DNA]</scope>
    <source>
        <strain evidence="7 8">LMG 22958</strain>
    </source>
</reference>
<evidence type="ECO:0000256" key="2">
    <source>
        <dbReference type="ARBA" id="ARBA00008639"/>
    </source>
</evidence>
<dbReference type="InterPro" id="IPR027278">
    <property type="entry name" value="ACCD_DCysDesulf"/>
</dbReference>
<feature type="modified residue" description="N6-(pyridoxal phosphate)lysine" evidence="5">
    <location>
        <position position="48"/>
    </location>
</feature>
<dbReference type="Gene3D" id="3.40.50.1100">
    <property type="match status" value="2"/>
</dbReference>
<dbReference type="PANTHER" id="PTHR43780:SF2">
    <property type="entry name" value="1-AMINOCYCLOPROPANE-1-CARBOXYLATE DEAMINASE-RELATED"/>
    <property type="match status" value="1"/>
</dbReference>
<dbReference type="PANTHER" id="PTHR43780">
    <property type="entry name" value="1-AMINOCYCLOPROPANE-1-CARBOXYLATE DEAMINASE-RELATED"/>
    <property type="match status" value="1"/>
</dbReference>